<dbReference type="RefSeq" id="WP_224478330.1">
    <property type="nucleotide sequence ID" value="NZ_JAIUJS010000004.1"/>
</dbReference>
<organism evidence="1 2">
    <name type="scientific">Winogradskyella vincentii</name>
    <dbReference type="NCBI Taxonomy" id="2877122"/>
    <lineage>
        <taxon>Bacteria</taxon>
        <taxon>Pseudomonadati</taxon>
        <taxon>Bacteroidota</taxon>
        <taxon>Flavobacteriia</taxon>
        <taxon>Flavobacteriales</taxon>
        <taxon>Flavobacteriaceae</taxon>
        <taxon>Winogradskyella</taxon>
    </lineage>
</organism>
<dbReference type="PANTHER" id="PTHR30302:SF5">
    <property type="entry name" value="SLR1876 PROTEIN"/>
    <property type="match status" value="1"/>
</dbReference>
<dbReference type="InterPro" id="IPR000671">
    <property type="entry name" value="Peptidase_A31"/>
</dbReference>
<comment type="caution">
    <text evidence="1">The sequence shown here is derived from an EMBL/GenBank/DDBJ whole genome shotgun (WGS) entry which is preliminary data.</text>
</comment>
<dbReference type="NCBIfam" id="TIGR00072">
    <property type="entry name" value="hydrog_prot"/>
    <property type="match status" value="1"/>
</dbReference>
<dbReference type="InterPro" id="IPR023430">
    <property type="entry name" value="Pept_HybD-like_dom_sf"/>
</dbReference>
<accession>A0ABS7Y0D2</accession>
<dbReference type="Gene3D" id="3.40.50.1450">
    <property type="entry name" value="HybD-like"/>
    <property type="match status" value="1"/>
</dbReference>
<dbReference type="GO" id="GO:0008233">
    <property type="term" value="F:peptidase activity"/>
    <property type="evidence" value="ECO:0007669"/>
    <property type="project" value="UniProtKB-KW"/>
</dbReference>
<keyword evidence="1" id="KW-0645">Protease</keyword>
<dbReference type="EMBL" id="JAIUJS010000004">
    <property type="protein sequence ID" value="MCA0153364.1"/>
    <property type="molecule type" value="Genomic_DNA"/>
</dbReference>
<keyword evidence="1" id="KW-0378">Hydrolase</keyword>
<dbReference type="SUPFAM" id="SSF53163">
    <property type="entry name" value="HybD-like"/>
    <property type="match status" value="1"/>
</dbReference>
<keyword evidence="2" id="KW-1185">Reference proteome</keyword>
<dbReference type="PANTHER" id="PTHR30302">
    <property type="entry name" value="HYDROGENASE 1 MATURATION PROTEASE"/>
    <property type="match status" value="1"/>
</dbReference>
<reference evidence="2" key="1">
    <citation type="submission" date="2023-07" db="EMBL/GenBank/DDBJ databases">
        <authorList>
            <person name="Yue Y."/>
        </authorList>
    </citation>
    <scope>NUCLEOTIDE SEQUENCE [LARGE SCALE GENOMIC DNA]</scope>
    <source>
        <strain evidence="2">2Y89</strain>
    </source>
</reference>
<evidence type="ECO:0000313" key="1">
    <source>
        <dbReference type="EMBL" id="MCA0153364.1"/>
    </source>
</evidence>
<dbReference type="Proteomes" id="UP001198402">
    <property type="component" value="Unassembled WGS sequence"/>
</dbReference>
<name>A0ABS7Y0D2_9FLAO</name>
<proteinExistence type="predicted"/>
<protein>
    <submittedName>
        <fullName evidence="1">Hydrogenase maturation protease</fullName>
    </submittedName>
</protein>
<evidence type="ECO:0000313" key="2">
    <source>
        <dbReference type="Proteomes" id="UP001198402"/>
    </source>
</evidence>
<dbReference type="GO" id="GO:0006508">
    <property type="term" value="P:proteolysis"/>
    <property type="evidence" value="ECO:0007669"/>
    <property type="project" value="UniProtKB-KW"/>
</dbReference>
<sequence length="157" mass="18061">MKKLGHKTIIIGIGNNGRQDDGLGWSFLDLINEDELPFDLEYRYQLQIEDAELISKYDNVIFVDACKTEIEEGYDLYPCLPADNYSFSTHALSPETILYITNELYNINPNAQILAIHGINYELEIGLSSIASKNLKRAYKYFKDKIASKYFVLTKNY</sequence>
<gene>
    <name evidence="1" type="ORF">LBV24_09070</name>
</gene>